<dbReference type="InterPro" id="IPR021414">
    <property type="entry name" value="DUF3054"/>
</dbReference>
<reference evidence="4" key="1">
    <citation type="submission" date="2018-12" db="EMBL/GenBank/DDBJ databases">
        <title>Tengunoibacter tsumagoiensis gen. nov., sp. nov., Dictyobacter kobayashii sp. nov., D. alpinus sp. nov., and D. joshuensis sp. nov. and description of Dictyobacteraceae fam. nov. within the order Ktedonobacterales isolated from Tengu-no-mugimeshi.</title>
        <authorList>
            <person name="Wang C.M."/>
            <person name="Zheng Y."/>
            <person name="Sakai Y."/>
            <person name="Toyoda A."/>
            <person name="Minakuchi Y."/>
            <person name="Abe K."/>
            <person name="Yokota A."/>
            <person name="Yabe S."/>
        </authorList>
    </citation>
    <scope>NUCLEOTIDE SEQUENCE [LARGE SCALE GENOMIC DNA]</scope>
    <source>
        <strain evidence="4">Uno3</strain>
    </source>
</reference>
<evidence type="ECO:0000313" key="4">
    <source>
        <dbReference type="Proteomes" id="UP000287352"/>
    </source>
</evidence>
<sequence>MASNNPSSSSSTPEGSATRSGQRLPEWARIANLAVGDVLSFLIFTVIGINSHHEEGVTFQHVVVTVLPFLIGWFVVSPFLGLFRREVTEKRSTMAIRTLSGWVLAWPICLALRIFFFTPERLQWTFALIALLTNLIFLLLWRVPYAWSKERKR</sequence>
<keyword evidence="2" id="KW-0472">Membrane</keyword>
<evidence type="ECO:0008006" key="5">
    <source>
        <dbReference type="Google" id="ProtNLM"/>
    </source>
</evidence>
<dbReference type="RefSeq" id="WP_126581782.1">
    <property type="nucleotide sequence ID" value="NZ_BIFR01000001.1"/>
</dbReference>
<feature type="region of interest" description="Disordered" evidence="1">
    <location>
        <begin position="1"/>
        <end position="21"/>
    </location>
</feature>
<proteinExistence type="predicted"/>
<feature type="transmembrane region" description="Helical" evidence="2">
    <location>
        <begin position="61"/>
        <end position="83"/>
    </location>
</feature>
<feature type="transmembrane region" description="Helical" evidence="2">
    <location>
        <begin position="122"/>
        <end position="143"/>
    </location>
</feature>
<feature type="compositionally biased region" description="Low complexity" evidence="1">
    <location>
        <begin position="1"/>
        <end position="20"/>
    </location>
</feature>
<dbReference type="PANTHER" id="PTHR35283">
    <property type="entry name" value="T12C22.21 PROTEIN"/>
    <property type="match status" value="1"/>
</dbReference>
<accession>A0A402A5J2</accession>
<evidence type="ECO:0000256" key="1">
    <source>
        <dbReference type="SAM" id="MobiDB-lite"/>
    </source>
</evidence>
<comment type="caution">
    <text evidence="3">The sequence shown here is derived from an EMBL/GenBank/DDBJ whole genome shotgun (WGS) entry which is preliminary data.</text>
</comment>
<feature type="transmembrane region" description="Helical" evidence="2">
    <location>
        <begin position="95"/>
        <end position="116"/>
    </location>
</feature>
<evidence type="ECO:0000256" key="2">
    <source>
        <dbReference type="SAM" id="Phobius"/>
    </source>
</evidence>
<keyword evidence="4" id="KW-1185">Reference proteome</keyword>
<keyword evidence="2" id="KW-0812">Transmembrane</keyword>
<dbReference type="EMBL" id="BIFR01000001">
    <property type="protein sequence ID" value="GCE14370.1"/>
    <property type="molecule type" value="Genomic_DNA"/>
</dbReference>
<dbReference type="AlphaFoldDB" id="A0A402A5J2"/>
<dbReference type="OrthoDB" id="160335at2"/>
<organism evidence="3 4">
    <name type="scientific">Tengunoibacter tsumagoiensis</name>
    <dbReference type="NCBI Taxonomy" id="2014871"/>
    <lineage>
        <taxon>Bacteria</taxon>
        <taxon>Bacillati</taxon>
        <taxon>Chloroflexota</taxon>
        <taxon>Ktedonobacteria</taxon>
        <taxon>Ktedonobacterales</taxon>
        <taxon>Dictyobacteraceae</taxon>
        <taxon>Tengunoibacter</taxon>
    </lineage>
</organism>
<keyword evidence="2" id="KW-1133">Transmembrane helix</keyword>
<gene>
    <name evidence="3" type="ORF">KTT_42290</name>
</gene>
<evidence type="ECO:0000313" key="3">
    <source>
        <dbReference type="EMBL" id="GCE14370.1"/>
    </source>
</evidence>
<dbReference type="Proteomes" id="UP000287352">
    <property type="component" value="Unassembled WGS sequence"/>
</dbReference>
<protein>
    <recommendedName>
        <fullName evidence="5">DUF3054 domain-containing protein</fullName>
    </recommendedName>
</protein>
<dbReference type="Pfam" id="PF11255">
    <property type="entry name" value="DUF3054"/>
    <property type="match status" value="1"/>
</dbReference>
<dbReference type="PANTHER" id="PTHR35283:SF3">
    <property type="entry name" value="T12C22.21 PROTEIN"/>
    <property type="match status" value="1"/>
</dbReference>
<name>A0A402A5J2_9CHLR</name>
<feature type="transmembrane region" description="Helical" evidence="2">
    <location>
        <begin position="30"/>
        <end position="49"/>
    </location>
</feature>